<protein>
    <recommendedName>
        <fullName evidence="3">ADP-ribose 1''-phosphate phosphatase</fullName>
    </recommendedName>
</protein>
<dbReference type="InterPro" id="IPR043472">
    <property type="entry name" value="Macro_dom-like"/>
</dbReference>
<comment type="caution">
    <text evidence="1">The sequence shown here is derived from an EMBL/GenBank/DDBJ whole genome shotgun (WGS) entry which is preliminary data.</text>
</comment>
<reference evidence="1" key="1">
    <citation type="submission" date="2022-07" db="EMBL/GenBank/DDBJ databases">
        <title>Taxonomy of Aspergillus series Nigri: significant species reduction supported by multi-species coalescent approaches.</title>
        <authorList>
            <person name="Bian C."/>
            <person name="Kusuya Y."/>
            <person name="Sklenar F."/>
            <person name="D'hooge E."/>
            <person name="Yaguchi T."/>
            <person name="Takahashi H."/>
            <person name="Hubka V."/>
        </authorList>
    </citation>
    <scope>NUCLEOTIDE SEQUENCE</scope>
    <source>
        <strain evidence="1">CBS 733.88</strain>
    </source>
</reference>
<dbReference type="EMBL" id="BROQ01000087">
    <property type="protein sequence ID" value="GKZ24459.1"/>
    <property type="molecule type" value="Genomic_DNA"/>
</dbReference>
<evidence type="ECO:0000313" key="2">
    <source>
        <dbReference type="Proteomes" id="UP001143548"/>
    </source>
</evidence>
<name>A0A9W5YXF2_9EURO</name>
<sequence length="243" mass="27698">MPPTTSPIPHIHLLCMDETFIHAFQSILSTTTTSPQFPKITYHNCSLSYLPPTIHFDAIISPANSYGRLDGGFDDAISRAFSPTTDYLALTRHTQNILYRDYRGYLPPGSCTLIPIPGEFIPRSKNVWGTRYLALCPTMRVPQDVRWDREIVYECVWSLLCVIDRHNSDVERRANGPQTRIDSLLMTPFATGCGFVSPEKWARQMILALNHYVDAVQNPQKWSCLDLGQAMQYSKEVARTWEL</sequence>
<evidence type="ECO:0000313" key="1">
    <source>
        <dbReference type="EMBL" id="GKZ24459.1"/>
    </source>
</evidence>
<gene>
    <name evidence="1" type="ORF">AbraCBS73388_011277</name>
</gene>
<organism evidence="1 2">
    <name type="scientific">Aspergillus brasiliensis</name>
    <dbReference type="NCBI Taxonomy" id="319629"/>
    <lineage>
        <taxon>Eukaryota</taxon>
        <taxon>Fungi</taxon>
        <taxon>Dikarya</taxon>
        <taxon>Ascomycota</taxon>
        <taxon>Pezizomycotina</taxon>
        <taxon>Eurotiomycetes</taxon>
        <taxon>Eurotiomycetidae</taxon>
        <taxon>Eurotiales</taxon>
        <taxon>Aspergillaceae</taxon>
        <taxon>Aspergillus</taxon>
        <taxon>Aspergillus subgen. Circumdati</taxon>
    </lineage>
</organism>
<accession>A0A9W5YXF2</accession>
<dbReference type="AlphaFoldDB" id="A0A9W5YXF2"/>
<evidence type="ECO:0008006" key="3">
    <source>
        <dbReference type="Google" id="ProtNLM"/>
    </source>
</evidence>
<dbReference type="Gene3D" id="3.40.220.10">
    <property type="entry name" value="Leucine Aminopeptidase, subunit E, domain 1"/>
    <property type="match status" value="1"/>
</dbReference>
<dbReference type="SUPFAM" id="SSF52949">
    <property type="entry name" value="Macro domain-like"/>
    <property type="match status" value="1"/>
</dbReference>
<proteinExistence type="predicted"/>
<dbReference type="Proteomes" id="UP001143548">
    <property type="component" value="Unassembled WGS sequence"/>
</dbReference>